<evidence type="ECO:0000259" key="9">
    <source>
        <dbReference type="PROSITE" id="PS50110"/>
    </source>
</evidence>
<evidence type="ECO:0000256" key="5">
    <source>
        <dbReference type="ARBA" id="ARBA00023125"/>
    </source>
</evidence>
<accession>A0A072P0M7</accession>
<dbReference type="GO" id="GO:0032993">
    <property type="term" value="C:protein-DNA complex"/>
    <property type="evidence" value="ECO:0007669"/>
    <property type="project" value="TreeGrafter"/>
</dbReference>
<dbReference type="FunFam" id="3.40.50.2300:FF:000001">
    <property type="entry name" value="DNA-binding response regulator PhoB"/>
    <property type="match status" value="1"/>
</dbReference>
<dbReference type="Gene3D" id="1.10.10.10">
    <property type="entry name" value="Winged helix-like DNA-binding domain superfamily/Winged helix DNA-binding domain"/>
    <property type="match status" value="1"/>
</dbReference>
<dbReference type="PANTHER" id="PTHR48111:SF50">
    <property type="entry name" value="KDP OPERON TRANSCRIPTIONAL REGULATORY PROTEIN KDPE"/>
    <property type="match status" value="1"/>
</dbReference>
<keyword evidence="2 7" id="KW-0597">Phosphoprotein</keyword>
<dbReference type="InterPro" id="IPR001789">
    <property type="entry name" value="Sig_transdc_resp-reg_receiver"/>
</dbReference>
<dbReference type="PATRIC" id="fig|1348973.3.peg.1408"/>
<feature type="modified residue" description="4-aspartylphosphate" evidence="7">
    <location>
        <position position="53"/>
    </location>
</feature>
<protein>
    <submittedName>
        <fullName evidence="11">Response regulator with CheY-like receiver domain and winged-helix DNA-binding domain</fullName>
    </submittedName>
</protein>
<evidence type="ECO:0000313" key="11">
    <source>
        <dbReference type="EMBL" id="KEF39055.1"/>
    </source>
</evidence>
<dbReference type="InterPro" id="IPR016032">
    <property type="entry name" value="Sig_transdc_resp-reg_C-effctor"/>
</dbReference>
<dbReference type="GO" id="GO:0006355">
    <property type="term" value="P:regulation of DNA-templated transcription"/>
    <property type="evidence" value="ECO:0007669"/>
    <property type="project" value="InterPro"/>
</dbReference>
<dbReference type="Proteomes" id="UP000027936">
    <property type="component" value="Unassembled WGS sequence"/>
</dbReference>
<dbReference type="GO" id="GO:0005829">
    <property type="term" value="C:cytosol"/>
    <property type="evidence" value="ECO:0007669"/>
    <property type="project" value="TreeGrafter"/>
</dbReference>
<dbReference type="OrthoDB" id="9802426at2"/>
<keyword evidence="3" id="KW-0902">Two-component regulatory system</keyword>
<evidence type="ECO:0000256" key="7">
    <source>
        <dbReference type="PROSITE-ProRule" id="PRU00169"/>
    </source>
</evidence>
<dbReference type="CDD" id="cd00383">
    <property type="entry name" value="trans_reg_C"/>
    <property type="match status" value="1"/>
</dbReference>
<feature type="domain" description="Response regulatory" evidence="9">
    <location>
        <begin position="4"/>
        <end position="117"/>
    </location>
</feature>
<dbReference type="PANTHER" id="PTHR48111">
    <property type="entry name" value="REGULATOR OF RPOS"/>
    <property type="match status" value="1"/>
</dbReference>
<reference evidence="11 12" key="1">
    <citation type="submission" date="2014-04" db="EMBL/GenBank/DDBJ databases">
        <title>Draft genome sequence of Bacillus azotoformans MEV2011, a (co-) denitrifying strain unable to grow in the presence of oxygen.</title>
        <authorList>
            <person name="Nielsen M."/>
            <person name="Schreiber L."/>
            <person name="Finster K."/>
            <person name="Schramm A."/>
        </authorList>
    </citation>
    <scope>NUCLEOTIDE SEQUENCE [LARGE SCALE GENOMIC DNA]</scope>
    <source>
        <strain evidence="11 12">MEV2011</strain>
    </source>
</reference>
<feature type="DNA-binding region" description="OmpR/PhoB-type" evidence="8">
    <location>
        <begin position="128"/>
        <end position="227"/>
    </location>
</feature>
<name>A0A072P0M7_SCHAZ</name>
<comment type="caution">
    <text evidence="11">The sequence shown here is derived from an EMBL/GenBank/DDBJ whole genome shotgun (WGS) entry which is preliminary data.</text>
</comment>
<dbReference type="RefSeq" id="WP_035194491.1">
    <property type="nucleotide sequence ID" value="NZ_JJRY01000004.1"/>
</dbReference>
<dbReference type="Pfam" id="PF00072">
    <property type="entry name" value="Response_reg"/>
    <property type="match status" value="1"/>
</dbReference>
<evidence type="ECO:0000256" key="4">
    <source>
        <dbReference type="ARBA" id="ARBA00023015"/>
    </source>
</evidence>
<evidence type="ECO:0000256" key="3">
    <source>
        <dbReference type="ARBA" id="ARBA00023012"/>
    </source>
</evidence>
<evidence type="ECO:0000256" key="1">
    <source>
        <dbReference type="ARBA" id="ARBA00004496"/>
    </source>
</evidence>
<comment type="subcellular location">
    <subcellularLocation>
        <location evidence="1">Cytoplasm</location>
    </subcellularLocation>
</comment>
<proteinExistence type="predicted"/>
<dbReference type="InterPro" id="IPR011006">
    <property type="entry name" value="CheY-like_superfamily"/>
</dbReference>
<dbReference type="InterPro" id="IPR036388">
    <property type="entry name" value="WH-like_DNA-bd_sf"/>
</dbReference>
<dbReference type="InterPro" id="IPR039420">
    <property type="entry name" value="WalR-like"/>
</dbReference>
<dbReference type="PROSITE" id="PS50110">
    <property type="entry name" value="RESPONSE_REGULATORY"/>
    <property type="match status" value="1"/>
</dbReference>
<gene>
    <name evidence="11" type="ORF">M670_01441</name>
</gene>
<keyword evidence="5 8" id="KW-0238">DNA-binding</keyword>
<evidence type="ECO:0000259" key="10">
    <source>
        <dbReference type="PROSITE" id="PS51755"/>
    </source>
</evidence>
<evidence type="ECO:0000256" key="6">
    <source>
        <dbReference type="ARBA" id="ARBA00023163"/>
    </source>
</evidence>
<dbReference type="PROSITE" id="PS51755">
    <property type="entry name" value="OMPR_PHOB"/>
    <property type="match status" value="1"/>
</dbReference>
<dbReference type="SUPFAM" id="SSF52172">
    <property type="entry name" value="CheY-like"/>
    <property type="match status" value="1"/>
</dbReference>
<dbReference type="SMART" id="SM00862">
    <property type="entry name" value="Trans_reg_C"/>
    <property type="match status" value="1"/>
</dbReference>
<evidence type="ECO:0000313" key="12">
    <source>
        <dbReference type="Proteomes" id="UP000027936"/>
    </source>
</evidence>
<dbReference type="InterPro" id="IPR001867">
    <property type="entry name" value="OmpR/PhoB-type_DNA-bd"/>
</dbReference>
<organism evidence="11 12">
    <name type="scientific">Schinkia azotoformans MEV2011</name>
    <dbReference type="NCBI Taxonomy" id="1348973"/>
    <lineage>
        <taxon>Bacteria</taxon>
        <taxon>Bacillati</taxon>
        <taxon>Bacillota</taxon>
        <taxon>Bacilli</taxon>
        <taxon>Bacillales</taxon>
        <taxon>Bacillaceae</taxon>
        <taxon>Calidifontibacillus/Schinkia group</taxon>
        <taxon>Schinkia</taxon>
    </lineage>
</organism>
<keyword evidence="4" id="KW-0805">Transcription regulation</keyword>
<feature type="domain" description="OmpR/PhoB-type" evidence="10">
    <location>
        <begin position="128"/>
        <end position="227"/>
    </location>
</feature>
<sequence>MSERILVVEDDHKIMRFIRANLVASKYTVFLAQDGIEALDLYEEHLPDLILMDLMLPKMSGLQCIEKIRQYSNVPIIIITAKGSSQDIIQGLELGADDYIVKPFDINELIARVKAVLRRSSSTVAVNEPTIEVGSLYIHLTNYQVMYANKKVSLTPTEFNLLVELAKNLDCVLTHEYLLSHIWGQDYINETHYLRVCIARLRKKIPINDGEKGFIQTIPTVGYKMLG</sequence>
<evidence type="ECO:0000256" key="8">
    <source>
        <dbReference type="PROSITE-ProRule" id="PRU01091"/>
    </source>
</evidence>
<dbReference type="EMBL" id="JJRY01000004">
    <property type="protein sequence ID" value="KEF39055.1"/>
    <property type="molecule type" value="Genomic_DNA"/>
</dbReference>
<dbReference type="AlphaFoldDB" id="A0A072P0M7"/>
<dbReference type="GO" id="GO:0000976">
    <property type="term" value="F:transcription cis-regulatory region binding"/>
    <property type="evidence" value="ECO:0007669"/>
    <property type="project" value="TreeGrafter"/>
</dbReference>
<dbReference type="GO" id="GO:0000156">
    <property type="term" value="F:phosphorelay response regulator activity"/>
    <property type="evidence" value="ECO:0007669"/>
    <property type="project" value="TreeGrafter"/>
</dbReference>
<keyword evidence="6" id="KW-0804">Transcription</keyword>
<evidence type="ECO:0000256" key="2">
    <source>
        <dbReference type="ARBA" id="ARBA00022553"/>
    </source>
</evidence>
<dbReference type="Gene3D" id="3.40.50.2300">
    <property type="match status" value="1"/>
</dbReference>
<dbReference type="Gene3D" id="6.10.250.690">
    <property type="match status" value="1"/>
</dbReference>
<dbReference type="SUPFAM" id="SSF46894">
    <property type="entry name" value="C-terminal effector domain of the bipartite response regulators"/>
    <property type="match status" value="1"/>
</dbReference>
<dbReference type="Pfam" id="PF00486">
    <property type="entry name" value="Trans_reg_C"/>
    <property type="match status" value="1"/>
</dbReference>
<dbReference type="SMART" id="SM00448">
    <property type="entry name" value="REC"/>
    <property type="match status" value="1"/>
</dbReference>